<dbReference type="InterPro" id="IPR011701">
    <property type="entry name" value="MFS"/>
</dbReference>
<feature type="transmembrane region" description="Helical" evidence="4">
    <location>
        <begin position="384"/>
        <end position="402"/>
    </location>
</feature>
<dbReference type="EMBL" id="SGUG01000024">
    <property type="protein sequence ID" value="MDG0863953.1"/>
    <property type="molecule type" value="Genomic_DNA"/>
</dbReference>
<feature type="transmembrane region" description="Helical" evidence="4">
    <location>
        <begin position="316"/>
        <end position="340"/>
    </location>
</feature>
<dbReference type="SUPFAM" id="SSF103473">
    <property type="entry name" value="MFS general substrate transporter"/>
    <property type="match status" value="1"/>
</dbReference>
<dbReference type="PROSITE" id="PS50850">
    <property type="entry name" value="MFS"/>
    <property type="match status" value="1"/>
</dbReference>
<feature type="transmembrane region" description="Helical" evidence="4">
    <location>
        <begin position="52"/>
        <end position="73"/>
    </location>
</feature>
<feature type="transmembrane region" description="Helical" evidence="4">
    <location>
        <begin position="80"/>
        <end position="98"/>
    </location>
</feature>
<feature type="transmembrane region" description="Helical" evidence="4">
    <location>
        <begin position="290"/>
        <end position="310"/>
    </location>
</feature>
<feature type="transmembrane region" description="Helical" evidence="4">
    <location>
        <begin position="104"/>
        <end position="125"/>
    </location>
</feature>
<dbReference type="Gene3D" id="1.20.1250.20">
    <property type="entry name" value="MFS general substrate transporter like domains"/>
    <property type="match status" value="2"/>
</dbReference>
<accession>A0A9X4R953</accession>
<organism evidence="6 7">
    <name type="scientific">Pelomonas aquatica</name>
    <dbReference type="NCBI Taxonomy" id="431058"/>
    <lineage>
        <taxon>Bacteria</taxon>
        <taxon>Pseudomonadati</taxon>
        <taxon>Pseudomonadota</taxon>
        <taxon>Betaproteobacteria</taxon>
        <taxon>Burkholderiales</taxon>
        <taxon>Sphaerotilaceae</taxon>
        <taxon>Roseateles</taxon>
    </lineage>
</organism>
<feature type="transmembrane region" description="Helical" evidence="4">
    <location>
        <begin position="12"/>
        <end position="32"/>
    </location>
</feature>
<feature type="transmembrane region" description="Helical" evidence="4">
    <location>
        <begin position="352"/>
        <end position="372"/>
    </location>
</feature>
<dbReference type="PANTHER" id="PTHR11360:SF290">
    <property type="entry name" value="MONOCARBOXYLATE MFS PERMEASE"/>
    <property type="match status" value="1"/>
</dbReference>
<feature type="transmembrane region" description="Helical" evidence="4">
    <location>
        <begin position="226"/>
        <end position="244"/>
    </location>
</feature>
<name>A0A9X4R953_9BURK</name>
<keyword evidence="1 4" id="KW-0812">Transmembrane</keyword>
<dbReference type="AlphaFoldDB" id="A0A9X4R953"/>
<dbReference type="InterPro" id="IPR050327">
    <property type="entry name" value="Proton-linked_MCT"/>
</dbReference>
<protein>
    <submittedName>
        <fullName evidence="6">MFS transporter</fullName>
    </submittedName>
</protein>
<dbReference type="InterPro" id="IPR020846">
    <property type="entry name" value="MFS_dom"/>
</dbReference>
<dbReference type="CDD" id="cd17355">
    <property type="entry name" value="MFS_YcxA_like"/>
    <property type="match status" value="1"/>
</dbReference>
<gene>
    <name evidence="6" type="ORF">EXJ73_15930</name>
</gene>
<dbReference type="Pfam" id="PF07690">
    <property type="entry name" value="MFS_1"/>
    <property type="match status" value="1"/>
</dbReference>
<dbReference type="Proteomes" id="UP001152766">
    <property type="component" value="Unassembled WGS sequence"/>
</dbReference>
<feature type="transmembrane region" description="Helical" evidence="4">
    <location>
        <begin position="264"/>
        <end position="283"/>
    </location>
</feature>
<keyword evidence="2 4" id="KW-1133">Transmembrane helix</keyword>
<dbReference type="GO" id="GO:0022857">
    <property type="term" value="F:transmembrane transporter activity"/>
    <property type="evidence" value="ECO:0007669"/>
    <property type="project" value="InterPro"/>
</dbReference>
<evidence type="ECO:0000313" key="6">
    <source>
        <dbReference type="EMBL" id="MDG0863953.1"/>
    </source>
</evidence>
<proteinExistence type="predicted"/>
<comment type="caution">
    <text evidence="6">The sequence shown here is derived from an EMBL/GenBank/DDBJ whole genome shotgun (WGS) entry which is preliminary data.</text>
</comment>
<evidence type="ECO:0000256" key="2">
    <source>
        <dbReference type="ARBA" id="ARBA00022989"/>
    </source>
</evidence>
<evidence type="ECO:0000256" key="3">
    <source>
        <dbReference type="ARBA" id="ARBA00023136"/>
    </source>
</evidence>
<reference evidence="6" key="1">
    <citation type="submission" date="2019-02" db="EMBL/GenBank/DDBJ databases">
        <title>Draft genome of the type strain Pelomonas aquatica CCUG 52575T.</title>
        <authorList>
            <person name="Gomila M."/>
            <person name="Lalucat J."/>
        </authorList>
    </citation>
    <scope>NUCLEOTIDE SEQUENCE</scope>
    <source>
        <strain evidence="6">CCUG 52575</strain>
    </source>
</reference>
<evidence type="ECO:0000256" key="1">
    <source>
        <dbReference type="ARBA" id="ARBA00022692"/>
    </source>
</evidence>
<feature type="transmembrane region" description="Helical" evidence="4">
    <location>
        <begin position="168"/>
        <end position="190"/>
    </location>
</feature>
<evidence type="ECO:0000313" key="7">
    <source>
        <dbReference type="Proteomes" id="UP001152766"/>
    </source>
</evidence>
<keyword evidence="7" id="KW-1185">Reference proteome</keyword>
<dbReference type="RefSeq" id="WP_268153439.1">
    <property type="nucleotide sequence ID" value="NZ_JAPPUW010000022.1"/>
</dbReference>
<evidence type="ECO:0000256" key="4">
    <source>
        <dbReference type="SAM" id="Phobius"/>
    </source>
</evidence>
<feature type="domain" description="Major facilitator superfamily (MFS) profile" evidence="5">
    <location>
        <begin position="11"/>
        <end position="407"/>
    </location>
</feature>
<evidence type="ECO:0000259" key="5">
    <source>
        <dbReference type="PROSITE" id="PS50850"/>
    </source>
</evidence>
<dbReference type="InterPro" id="IPR036259">
    <property type="entry name" value="MFS_trans_sf"/>
</dbReference>
<keyword evidence="3 4" id="KW-0472">Membrane</keyword>
<sequence length="414" mass="43695">MNTSEFARGWRILLLALAGAATTASVTLLYSLGTLVLPLQKAFGWSRPDLQIAISFMSGGVVVASQLAGWANLRWGLRRMALISLAALALTLFAITLIPSAIGWLYLLYFLAPITGTGITFVTWTQLVSQWFDRRRGLALALVLCGSGLSAAILPPLLGWAIERWDWRAAFIVLGGLPLVLTWPLALLWFRASPDAGATPQKAAAAGQPCVAGPSDFRTAVRSRRFWTLNVALTLVVSAIVGMVTNTVPLLRDIGLSATEAGSVFGSFGIALIAGRVIAGWLIDRVWAPGVAAVALAMPAIGCLMLSSAGPASPSWLLVLAVCLVGVGTGAEFDMSAYLVSRYFGLEHYGRLFGIHLGLITAGSMLAPLMYAAMYQASGGYGPLLAYSTTCCVIGPALLLTLGRMPRVGNLKLA</sequence>
<feature type="transmembrane region" description="Helical" evidence="4">
    <location>
        <begin position="137"/>
        <end position="162"/>
    </location>
</feature>
<dbReference type="PANTHER" id="PTHR11360">
    <property type="entry name" value="MONOCARBOXYLATE TRANSPORTER"/>
    <property type="match status" value="1"/>
</dbReference>